<protein>
    <recommendedName>
        <fullName evidence="2">beta-fructofuranosidase</fullName>
        <ecNumber evidence="2">3.2.1.26</ecNumber>
    </recommendedName>
</protein>
<dbReference type="SUPFAM" id="SSF75005">
    <property type="entry name" value="Arabinanase/levansucrase/invertase"/>
    <property type="match status" value="1"/>
</dbReference>
<dbReference type="Proteomes" id="UP000017938">
    <property type="component" value="Unassembled WGS sequence"/>
</dbReference>
<comment type="similarity">
    <text evidence="1 5">Belongs to the glycosyl hydrolase 32 family.</text>
</comment>
<dbReference type="PANTHER" id="PTHR43101:SF1">
    <property type="entry name" value="BETA-FRUCTOSIDASE"/>
    <property type="match status" value="1"/>
</dbReference>
<dbReference type="CDD" id="cd08996">
    <property type="entry name" value="GH32_FFase"/>
    <property type="match status" value="1"/>
</dbReference>
<dbReference type="Pfam" id="PF00251">
    <property type="entry name" value="Glyco_hydro_32N"/>
    <property type="match status" value="1"/>
</dbReference>
<dbReference type="InterPro" id="IPR013189">
    <property type="entry name" value="Glyco_hydro_32_C"/>
</dbReference>
<feature type="domain" description="Glycosyl hydrolase family 32 C-terminal" evidence="7">
    <location>
        <begin position="360"/>
        <end position="525"/>
    </location>
</feature>
<keyword evidence="3 5" id="KW-0378">Hydrolase</keyword>
<accession>R6UTD5</accession>
<feature type="domain" description="Glycosyl hydrolase family 32 N-terminal" evidence="6">
    <location>
        <begin position="40"/>
        <end position="338"/>
    </location>
</feature>
<gene>
    <name evidence="8" type="ORF">BN580_00078</name>
</gene>
<evidence type="ECO:0000256" key="4">
    <source>
        <dbReference type="ARBA" id="ARBA00023295"/>
    </source>
</evidence>
<dbReference type="InterPro" id="IPR013320">
    <property type="entry name" value="ConA-like_dom_sf"/>
</dbReference>
<dbReference type="InterPro" id="IPR023296">
    <property type="entry name" value="Glyco_hydro_beta-prop_sf"/>
</dbReference>
<evidence type="ECO:0000256" key="5">
    <source>
        <dbReference type="RuleBase" id="RU362110"/>
    </source>
</evidence>
<dbReference type="InterPro" id="IPR013148">
    <property type="entry name" value="Glyco_hydro_32_N"/>
</dbReference>
<dbReference type="EC" id="3.2.1.26" evidence="2"/>
<dbReference type="EMBL" id="CBFW010000190">
    <property type="protein sequence ID" value="CDC73967.1"/>
    <property type="molecule type" value="Genomic_DNA"/>
</dbReference>
<dbReference type="InterPro" id="IPR051214">
    <property type="entry name" value="GH32_Enzymes"/>
</dbReference>
<reference evidence="8" key="1">
    <citation type="submission" date="2012-11" db="EMBL/GenBank/DDBJ databases">
        <title>Dependencies among metagenomic species, viruses, plasmids and units of genetic variation.</title>
        <authorList>
            <person name="Nielsen H.B."/>
            <person name="Almeida M."/>
            <person name="Juncker A.S."/>
            <person name="Rasmussen S."/>
            <person name="Li J."/>
            <person name="Sunagawa S."/>
            <person name="Plichta D."/>
            <person name="Gautier L."/>
            <person name="Le Chatelier E."/>
            <person name="Peletier E."/>
            <person name="Bonde I."/>
            <person name="Nielsen T."/>
            <person name="Manichanh C."/>
            <person name="Arumugam M."/>
            <person name="Batto J."/>
            <person name="Santos M.B.Q.D."/>
            <person name="Blom N."/>
            <person name="Borruel N."/>
            <person name="Burgdorf K.S."/>
            <person name="Boumezbeur F."/>
            <person name="Casellas F."/>
            <person name="Dore J."/>
            <person name="Guarner F."/>
            <person name="Hansen T."/>
            <person name="Hildebrand F."/>
            <person name="Kaas R.S."/>
            <person name="Kennedy S."/>
            <person name="Kristiansen K."/>
            <person name="Kultima J.R."/>
            <person name="Leonard P."/>
            <person name="Levenez F."/>
            <person name="Lund O."/>
            <person name="Moumen B."/>
            <person name="Le Paslier D."/>
            <person name="Pons N."/>
            <person name="Pedersen O."/>
            <person name="Prifti E."/>
            <person name="Qin J."/>
            <person name="Raes J."/>
            <person name="Tap J."/>
            <person name="Tims S."/>
            <person name="Ussery D.W."/>
            <person name="Yamada T."/>
            <person name="MetaHit consortium"/>
            <person name="Renault P."/>
            <person name="Sicheritz-Ponten T."/>
            <person name="Bork P."/>
            <person name="Wang J."/>
            <person name="Brunak S."/>
            <person name="Ehrlich S.D."/>
        </authorList>
    </citation>
    <scope>NUCLEOTIDE SEQUENCE [LARGE SCALE GENOMIC DNA]</scope>
</reference>
<dbReference type="Gene3D" id="2.115.10.20">
    <property type="entry name" value="Glycosyl hydrolase domain, family 43"/>
    <property type="match status" value="1"/>
</dbReference>
<organism evidence="8 9">
    <name type="scientific">Candidatus Colimorpha enterica</name>
    <dbReference type="NCBI Taxonomy" id="3083063"/>
    <lineage>
        <taxon>Bacteria</taxon>
        <taxon>Pseudomonadati</taxon>
        <taxon>Bacteroidota</taxon>
        <taxon>Bacteroidia</taxon>
        <taxon>Bacteroidales</taxon>
        <taxon>Candidatus Colimorpha</taxon>
    </lineage>
</organism>
<dbReference type="GO" id="GO:0005975">
    <property type="term" value="P:carbohydrate metabolic process"/>
    <property type="evidence" value="ECO:0007669"/>
    <property type="project" value="InterPro"/>
</dbReference>
<evidence type="ECO:0000256" key="2">
    <source>
        <dbReference type="ARBA" id="ARBA00012758"/>
    </source>
</evidence>
<name>R6UTD5_9BACT</name>
<sequence length="529" mass="59421">MTTEQLKNRIDSLLADNTELAGYYAARERDRALPYIPEYHFSAPGGYMNDPCGYCFYKGLYHLFYQFVPENGKGLVWGHAVSVDNIRWLDLPCAVAPTIEDCCYSGGILIEDDRAVICYAGALAGTNNSGIHILESRDDLLLHFERISSLPTVYTFDKDGNKNPYNAFDPFIFRDNGRYCMITGGGGSLPHPYDPEKLDFRREYIFTSDDLVNWEYHHVFVEGDRYNVVGDDGACPYFLPVGNGRHILLNFSHRQGGKYLVGDYDSDRLKFYARGGGAFNVHSWYSGVHAPSAFPDGNGGVTAIFNINYGYKTECQNMVMSLPRRMTVNDRYELSEEPAVDTASLHSKHCAGSLTVPANTETVIGDVNGKSLELKINIGSGSRKSGEIFIPDNLIPMVEVRVLRSPDAREYTSIRFFRNRSVMNWAEYSKDNMHWANSSESVLEVDTSYSSLSPDVAIHPTESATYMLGKDEEIELRIFVDRSIVEVFGNGKKCISVRSYPTLPNSETVSVISRGVPVRVDYEAWNMKL</sequence>
<evidence type="ECO:0000256" key="1">
    <source>
        <dbReference type="ARBA" id="ARBA00009902"/>
    </source>
</evidence>
<dbReference type="AlphaFoldDB" id="R6UTD5"/>
<dbReference type="InterPro" id="IPR001362">
    <property type="entry name" value="Glyco_hydro_32"/>
</dbReference>
<evidence type="ECO:0000259" key="6">
    <source>
        <dbReference type="Pfam" id="PF00251"/>
    </source>
</evidence>
<proteinExistence type="inferred from homology"/>
<evidence type="ECO:0000313" key="9">
    <source>
        <dbReference type="Proteomes" id="UP000017938"/>
    </source>
</evidence>
<dbReference type="PANTHER" id="PTHR43101">
    <property type="entry name" value="BETA-FRUCTOSIDASE"/>
    <property type="match status" value="1"/>
</dbReference>
<dbReference type="GO" id="GO:0004564">
    <property type="term" value="F:beta-fructofuranosidase activity"/>
    <property type="evidence" value="ECO:0007669"/>
    <property type="project" value="UniProtKB-EC"/>
</dbReference>
<dbReference type="SMART" id="SM00640">
    <property type="entry name" value="Glyco_32"/>
    <property type="match status" value="1"/>
</dbReference>
<keyword evidence="4 5" id="KW-0326">Glycosidase</keyword>
<dbReference type="STRING" id="1263015.BN580_00078"/>
<evidence type="ECO:0000256" key="3">
    <source>
        <dbReference type="ARBA" id="ARBA00022801"/>
    </source>
</evidence>
<evidence type="ECO:0000313" key="8">
    <source>
        <dbReference type="EMBL" id="CDC73967.1"/>
    </source>
</evidence>
<evidence type="ECO:0000259" key="7">
    <source>
        <dbReference type="Pfam" id="PF08244"/>
    </source>
</evidence>
<dbReference type="Pfam" id="PF08244">
    <property type="entry name" value="Glyco_hydro_32C"/>
    <property type="match status" value="1"/>
</dbReference>
<comment type="caution">
    <text evidence="8">The sequence shown here is derived from an EMBL/GenBank/DDBJ whole genome shotgun (WGS) entry which is preliminary data.</text>
</comment>
<dbReference type="SUPFAM" id="SSF49899">
    <property type="entry name" value="Concanavalin A-like lectins/glucanases"/>
    <property type="match status" value="1"/>
</dbReference>
<dbReference type="Gene3D" id="2.60.120.560">
    <property type="entry name" value="Exo-inulinase, domain 1"/>
    <property type="match status" value="1"/>
</dbReference>